<dbReference type="InterPro" id="IPR013057">
    <property type="entry name" value="AA_transpt_TM"/>
</dbReference>
<feature type="transmembrane region" description="Helical" evidence="7">
    <location>
        <begin position="545"/>
        <end position="568"/>
    </location>
</feature>
<dbReference type="STRING" id="1330018.A0A167R5Q9"/>
<feature type="transmembrane region" description="Helical" evidence="7">
    <location>
        <begin position="690"/>
        <end position="708"/>
    </location>
</feature>
<keyword evidence="10" id="KW-1185">Reference proteome</keyword>
<dbReference type="PANTHER" id="PTHR22950:SF666">
    <property type="entry name" value="VACUOLAR AMINO ACID TRANSPORTER 4"/>
    <property type="match status" value="1"/>
</dbReference>
<reference evidence="9 10" key="1">
    <citation type="journal article" date="2016" name="Mol. Biol. Evol.">
        <title>Comparative Genomics of Early-Diverging Mushroom-Forming Fungi Provides Insights into the Origins of Lignocellulose Decay Capabilities.</title>
        <authorList>
            <person name="Nagy L.G."/>
            <person name="Riley R."/>
            <person name="Tritt A."/>
            <person name="Adam C."/>
            <person name="Daum C."/>
            <person name="Floudas D."/>
            <person name="Sun H."/>
            <person name="Yadav J.S."/>
            <person name="Pangilinan J."/>
            <person name="Larsson K.H."/>
            <person name="Matsuura K."/>
            <person name="Barry K."/>
            <person name="Labutti K."/>
            <person name="Kuo R."/>
            <person name="Ohm R.A."/>
            <person name="Bhattacharya S.S."/>
            <person name="Shirouzu T."/>
            <person name="Yoshinaga Y."/>
            <person name="Martin F.M."/>
            <person name="Grigoriev I.V."/>
            <person name="Hibbett D.S."/>
        </authorList>
    </citation>
    <scope>NUCLEOTIDE SEQUENCE [LARGE SCALE GENOMIC DNA]</scope>
    <source>
        <strain evidence="9 10">TUFC12733</strain>
    </source>
</reference>
<keyword evidence="5 7" id="KW-0472">Membrane</keyword>
<feature type="transmembrane region" description="Helical" evidence="7">
    <location>
        <begin position="403"/>
        <end position="426"/>
    </location>
</feature>
<dbReference type="Proteomes" id="UP000076738">
    <property type="component" value="Unassembled WGS sequence"/>
</dbReference>
<proteinExistence type="inferred from homology"/>
<evidence type="ECO:0000256" key="7">
    <source>
        <dbReference type="SAM" id="Phobius"/>
    </source>
</evidence>
<evidence type="ECO:0000256" key="5">
    <source>
        <dbReference type="ARBA" id="ARBA00023136"/>
    </source>
</evidence>
<sequence length="726" mass="78614">MARSSAPGTPTPPDPAGALAIPGPGTGTPPQQRRASHSTASPPVPNIPNPRFGSPAQAALSQSYGARSSLAERRVSRGAHSGQSTPRAEEVEDMPKEKKAEIVRRHLVSREEREGGASTPSRRPSEAGYGTLDLLAHGGSGTTTPAQDESEPFPIQFDNEGSDITHGIYRWQSSARNALKRPRSASFSSAARRATLDDPALHHIHQPNGMRRAYLAAKANARGEEQPAMVNNFIDFLLLFGHFAGEDLDEIEEEDEEDLTIRVSAEDTVRESLLRSSGGGSVEDGLEYIVQDGSAIPPSKTTERTRLLRAHSLTRGGRGRSQSIVRAGDATVTQAVLMLLKSFVGTGILFLGKAFFNGGILFSSFVLCFIALISLHSFLLLVKTRFVIPGGFGEMGGVLYGRWMRLLILGSIVLSQLGFVSAYLIFVAENLKAFVLAVTNCKTDVPIQYLIFSELILFVPLSLIRNLAKLSTTALVADAFILIGLVYIFGNEIASIAHNGMAKVELFNSRDFPLLVGTAVFSFEGIGLVIPITESMREPRKFPRVLTGVMIFLMFLFGGGGALAYAAYGKDIQTVVIINLPQDQKFVQVVQFIYALAILLSAPLQLFPALRIMENGLFTRSGKQDPGTKWAKNGFRLGIVLLCTMVSWAGAADLDKFVALIGCFACVPLCYVYPAMLHLKAVAKTRTERVSDWLLIVFGLLAAGYTTFQTVKVRSHAFSCLVESSC</sequence>
<evidence type="ECO:0000259" key="8">
    <source>
        <dbReference type="Pfam" id="PF01490"/>
    </source>
</evidence>
<feature type="compositionally biased region" description="Polar residues" evidence="6">
    <location>
        <begin position="31"/>
        <end position="41"/>
    </location>
</feature>
<feature type="transmembrane region" description="Helical" evidence="7">
    <location>
        <begin position="588"/>
        <end position="613"/>
    </location>
</feature>
<dbReference type="EMBL" id="KV417269">
    <property type="protein sequence ID" value="KZP00585.1"/>
    <property type="molecule type" value="Genomic_DNA"/>
</dbReference>
<feature type="transmembrane region" description="Helical" evidence="7">
    <location>
        <begin position="657"/>
        <end position="678"/>
    </location>
</feature>
<feature type="transmembrane region" description="Helical" evidence="7">
    <location>
        <begin position="362"/>
        <end position="382"/>
    </location>
</feature>
<feature type="region of interest" description="Disordered" evidence="6">
    <location>
        <begin position="1"/>
        <end position="150"/>
    </location>
</feature>
<accession>A0A167R5Q9</accession>
<dbReference type="GO" id="GO:0015179">
    <property type="term" value="F:L-amino acid transmembrane transporter activity"/>
    <property type="evidence" value="ECO:0007669"/>
    <property type="project" value="TreeGrafter"/>
</dbReference>
<feature type="transmembrane region" description="Helical" evidence="7">
    <location>
        <begin position="634"/>
        <end position="651"/>
    </location>
</feature>
<feature type="transmembrane region" description="Helical" evidence="7">
    <location>
        <begin position="475"/>
        <end position="494"/>
    </location>
</feature>
<evidence type="ECO:0000256" key="2">
    <source>
        <dbReference type="ARBA" id="ARBA00008066"/>
    </source>
</evidence>
<keyword evidence="4 7" id="KW-1133">Transmembrane helix</keyword>
<feature type="transmembrane region" description="Helical" evidence="7">
    <location>
        <begin position="514"/>
        <end position="533"/>
    </location>
</feature>
<evidence type="ECO:0000256" key="3">
    <source>
        <dbReference type="ARBA" id="ARBA00022692"/>
    </source>
</evidence>
<evidence type="ECO:0000313" key="10">
    <source>
        <dbReference type="Proteomes" id="UP000076738"/>
    </source>
</evidence>
<evidence type="ECO:0000256" key="4">
    <source>
        <dbReference type="ARBA" id="ARBA00022989"/>
    </source>
</evidence>
<feature type="transmembrane region" description="Helical" evidence="7">
    <location>
        <begin position="446"/>
        <end position="463"/>
    </location>
</feature>
<comment type="similarity">
    <text evidence="2">Belongs to the amino acid/polyamine transporter 2 family.</text>
</comment>
<dbReference type="GO" id="GO:0005774">
    <property type="term" value="C:vacuolar membrane"/>
    <property type="evidence" value="ECO:0007669"/>
    <property type="project" value="TreeGrafter"/>
</dbReference>
<feature type="compositionally biased region" description="Basic and acidic residues" evidence="6">
    <location>
        <begin position="87"/>
        <end position="115"/>
    </location>
</feature>
<dbReference type="PANTHER" id="PTHR22950">
    <property type="entry name" value="AMINO ACID TRANSPORTER"/>
    <property type="match status" value="1"/>
</dbReference>
<keyword evidence="3 7" id="KW-0812">Transmembrane</keyword>
<protein>
    <recommendedName>
        <fullName evidence="8">Amino acid transporter transmembrane domain-containing protein</fullName>
    </recommendedName>
</protein>
<evidence type="ECO:0000256" key="1">
    <source>
        <dbReference type="ARBA" id="ARBA00004141"/>
    </source>
</evidence>
<gene>
    <name evidence="9" type="ORF">CALVIDRAFT_476008</name>
</gene>
<feature type="domain" description="Amino acid transporter transmembrane" evidence="8">
    <location>
        <begin position="330"/>
        <end position="711"/>
    </location>
</feature>
<organism evidence="9 10">
    <name type="scientific">Calocera viscosa (strain TUFC12733)</name>
    <dbReference type="NCBI Taxonomy" id="1330018"/>
    <lineage>
        <taxon>Eukaryota</taxon>
        <taxon>Fungi</taxon>
        <taxon>Dikarya</taxon>
        <taxon>Basidiomycota</taxon>
        <taxon>Agaricomycotina</taxon>
        <taxon>Dacrymycetes</taxon>
        <taxon>Dacrymycetales</taxon>
        <taxon>Dacrymycetaceae</taxon>
        <taxon>Calocera</taxon>
    </lineage>
</organism>
<dbReference type="Pfam" id="PF01490">
    <property type="entry name" value="Aa_trans"/>
    <property type="match status" value="1"/>
</dbReference>
<evidence type="ECO:0000256" key="6">
    <source>
        <dbReference type="SAM" id="MobiDB-lite"/>
    </source>
</evidence>
<evidence type="ECO:0000313" key="9">
    <source>
        <dbReference type="EMBL" id="KZP00585.1"/>
    </source>
</evidence>
<dbReference type="AlphaFoldDB" id="A0A167R5Q9"/>
<dbReference type="OrthoDB" id="1684102at2759"/>
<name>A0A167R5Q9_CALVF</name>
<comment type="subcellular location">
    <subcellularLocation>
        <location evidence="1">Membrane</location>
        <topology evidence="1">Multi-pass membrane protein</topology>
    </subcellularLocation>
</comment>